<reference evidence="2" key="1">
    <citation type="journal article" date="2022" name="Mol. Ecol. Resour.">
        <title>The genomes of chicory, endive, great burdock and yacon provide insights into Asteraceae palaeo-polyploidization history and plant inulin production.</title>
        <authorList>
            <person name="Fan W."/>
            <person name="Wang S."/>
            <person name="Wang H."/>
            <person name="Wang A."/>
            <person name="Jiang F."/>
            <person name="Liu H."/>
            <person name="Zhao H."/>
            <person name="Xu D."/>
            <person name="Zhang Y."/>
        </authorList>
    </citation>
    <scope>NUCLEOTIDE SEQUENCE [LARGE SCALE GENOMIC DNA]</scope>
    <source>
        <strain evidence="2">cv. Yunnan</strain>
    </source>
</reference>
<keyword evidence="2" id="KW-1185">Reference proteome</keyword>
<protein>
    <submittedName>
        <fullName evidence="1">Uncharacterized protein</fullName>
    </submittedName>
</protein>
<dbReference type="Proteomes" id="UP001056120">
    <property type="component" value="Linkage Group LG28"/>
</dbReference>
<sequence length="161" mass="18340">MRIVETLHGKKYSRNLSSGGLGNDNTRLFTWKFSGFQGCMFINLSFNCELAELVIIFDGPRSEWVTNDINVKHIEHDFAPENFTSSSSEGAVNENIGEPMKVAKKLNHNASERDRRKRVNELYAFLSSLLPMSTDQKAQGDKKIDAERLKEKLCSFYQLSN</sequence>
<comment type="caution">
    <text evidence="1">The sequence shown here is derived from an EMBL/GenBank/DDBJ whole genome shotgun (WGS) entry which is preliminary data.</text>
</comment>
<evidence type="ECO:0000313" key="2">
    <source>
        <dbReference type="Proteomes" id="UP001056120"/>
    </source>
</evidence>
<organism evidence="1 2">
    <name type="scientific">Smallanthus sonchifolius</name>
    <dbReference type="NCBI Taxonomy" id="185202"/>
    <lineage>
        <taxon>Eukaryota</taxon>
        <taxon>Viridiplantae</taxon>
        <taxon>Streptophyta</taxon>
        <taxon>Embryophyta</taxon>
        <taxon>Tracheophyta</taxon>
        <taxon>Spermatophyta</taxon>
        <taxon>Magnoliopsida</taxon>
        <taxon>eudicotyledons</taxon>
        <taxon>Gunneridae</taxon>
        <taxon>Pentapetalae</taxon>
        <taxon>asterids</taxon>
        <taxon>campanulids</taxon>
        <taxon>Asterales</taxon>
        <taxon>Asteraceae</taxon>
        <taxon>Asteroideae</taxon>
        <taxon>Heliantheae alliance</taxon>
        <taxon>Millerieae</taxon>
        <taxon>Smallanthus</taxon>
    </lineage>
</organism>
<evidence type="ECO:0000313" key="1">
    <source>
        <dbReference type="EMBL" id="KAI3682342.1"/>
    </source>
</evidence>
<proteinExistence type="predicted"/>
<accession>A0ACB8YAX2</accession>
<reference evidence="1 2" key="2">
    <citation type="journal article" date="2022" name="Mol. Ecol. Resour.">
        <title>The genomes of chicory, endive, great burdock and yacon provide insights into Asteraceae paleo-polyploidization history and plant inulin production.</title>
        <authorList>
            <person name="Fan W."/>
            <person name="Wang S."/>
            <person name="Wang H."/>
            <person name="Wang A."/>
            <person name="Jiang F."/>
            <person name="Liu H."/>
            <person name="Zhao H."/>
            <person name="Xu D."/>
            <person name="Zhang Y."/>
        </authorList>
    </citation>
    <scope>NUCLEOTIDE SEQUENCE [LARGE SCALE GENOMIC DNA]</scope>
    <source>
        <strain evidence="2">cv. Yunnan</strain>
        <tissue evidence="1">Leaves</tissue>
    </source>
</reference>
<dbReference type="EMBL" id="CM042045">
    <property type="protein sequence ID" value="KAI3682342.1"/>
    <property type="molecule type" value="Genomic_DNA"/>
</dbReference>
<name>A0ACB8YAX2_9ASTR</name>
<gene>
    <name evidence="1" type="ORF">L1987_82262</name>
</gene>